<dbReference type="SUPFAM" id="SSF56436">
    <property type="entry name" value="C-type lectin-like"/>
    <property type="match status" value="1"/>
</dbReference>
<feature type="signal peptide" evidence="1">
    <location>
        <begin position="1"/>
        <end position="24"/>
    </location>
</feature>
<evidence type="ECO:0000259" key="2">
    <source>
        <dbReference type="SMART" id="SM00034"/>
    </source>
</evidence>
<accession>A0A8W8M5Z9</accession>
<keyword evidence="4" id="KW-1185">Reference proteome</keyword>
<sequence length="213" mass="22799">MRRDVMKCLILCLVISQMVISTAALTTNNRILLSTAVVGTALAFSVSGDYVFSVEELALLSAGIMFLSFYNRDSATSGTSTSTCTAPDYIQDSLLGCYRLQVGALLTYDQAKLLCQADGGRLLLVNSEAEATRLQSLLMSAGIQRLWVQGTRSAVGTPYLADDGTPLPYTGPTGVLNNNEANSVRLSYESSNVQTGFLGYSTTDTLNAFICEI</sequence>
<feature type="chain" id="PRO_5036497792" description="C-type lectin domain-containing protein" evidence="1">
    <location>
        <begin position="25"/>
        <end position="213"/>
    </location>
</feature>
<feature type="domain" description="C-type lectin" evidence="2">
    <location>
        <begin position="84"/>
        <end position="212"/>
    </location>
</feature>
<dbReference type="EnsemblMetazoa" id="G31504.1">
    <property type="protein sequence ID" value="G31504.1:cds"/>
    <property type="gene ID" value="G31504"/>
</dbReference>
<dbReference type="Pfam" id="PF00059">
    <property type="entry name" value="Lectin_C"/>
    <property type="match status" value="1"/>
</dbReference>
<dbReference type="CDD" id="cd00037">
    <property type="entry name" value="CLECT"/>
    <property type="match status" value="1"/>
</dbReference>
<keyword evidence="1" id="KW-0732">Signal</keyword>
<protein>
    <recommendedName>
        <fullName evidence="2">C-type lectin domain-containing protein</fullName>
    </recommendedName>
</protein>
<dbReference type="InterPro" id="IPR016186">
    <property type="entry name" value="C-type_lectin-like/link_sf"/>
</dbReference>
<dbReference type="InterPro" id="IPR001304">
    <property type="entry name" value="C-type_lectin-like"/>
</dbReference>
<dbReference type="AlphaFoldDB" id="A0A8W8M5Z9"/>
<evidence type="ECO:0000256" key="1">
    <source>
        <dbReference type="SAM" id="SignalP"/>
    </source>
</evidence>
<dbReference type="OrthoDB" id="7357196at2759"/>
<organism evidence="3 4">
    <name type="scientific">Magallana gigas</name>
    <name type="common">Pacific oyster</name>
    <name type="synonym">Crassostrea gigas</name>
    <dbReference type="NCBI Taxonomy" id="29159"/>
    <lineage>
        <taxon>Eukaryota</taxon>
        <taxon>Metazoa</taxon>
        <taxon>Spiralia</taxon>
        <taxon>Lophotrochozoa</taxon>
        <taxon>Mollusca</taxon>
        <taxon>Bivalvia</taxon>
        <taxon>Autobranchia</taxon>
        <taxon>Pteriomorphia</taxon>
        <taxon>Ostreida</taxon>
        <taxon>Ostreoidea</taxon>
        <taxon>Ostreidae</taxon>
        <taxon>Magallana</taxon>
    </lineage>
</organism>
<evidence type="ECO:0000313" key="4">
    <source>
        <dbReference type="Proteomes" id="UP000005408"/>
    </source>
</evidence>
<dbReference type="Gene3D" id="3.10.100.10">
    <property type="entry name" value="Mannose-Binding Protein A, subunit A"/>
    <property type="match status" value="1"/>
</dbReference>
<dbReference type="Proteomes" id="UP000005408">
    <property type="component" value="Unassembled WGS sequence"/>
</dbReference>
<proteinExistence type="predicted"/>
<name>A0A8W8M5Z9_MAGGI</name>
<dbReference type="InterPro" id="IPR016187">
    <property type="entry name" value="CTDL_fold"/>
</dbReference>
<dbReference type="SMART" id="SM00034">
    <property type="entry name" value="CLECT"/>
    <property type="match status" value="1"/>
</dbReference>
<evidence type="ECO:0000313" key="3">
    <source>
        <dbReference type="EnsemblMetazoa" id="G31504.1:cds"/>
    </source>
</evidence>
<reference evidence="3" key="1">
    <citation type="submission" date="2022-08" db="UniProtKB">
        <authorList>
            <consortium name="EnsemblMetazoa"/>
        </authorList>
    </citation>
    <scope>IDENTIFICATION</scope>
    <source>
        <strain evidence="3">05x7-T-G4-1.051#20</strain>
    </source>
</reference>